<sequence length="99" mass="10685">MSSNSVLMQGECVLLLPEQVPDQAIFCPAYAKVTGVQKKTAKVSVERIPYGDKPTFATSLEASLKPQQVPSKKRPRPNPTSSSVKVSSLSTTQYTTTAK</sequence>
<evidence type="ECO:0000256" key="1">
    <source>
        <dbReference type="SAM" id="MobiDB-lite"/>
    </source>
</evidence>
<dbReference type="KEGG" id="spar:SPRG_14179"/>
<dbReference type="AlphaFoldDB" id="A0A067C0D5"/>
<organism evidence="2 3">
    <name type="scientific">Saprolegnia parasitica (strain CBS 223.65)</name>
    <dbReference type="NCBI Taxonomy" id="695850"/>
    <lineage>
        <taxon>Eukaryota</taxon>
        <taxon>Sar</taxon>
        <taxon>Stramenopiles</taxon>
        <taxon>Oomycota</taxon>
        <taxon>Saprolegniomycetes</taxon>
        <taxon>Saprolegniales</taxon>
        <taxon>Saprolegniaceae</taxon>
        <taxon>Saprolegnia</taxon>
    </lineage>
</organism>
<dbReference type="RefSeq" id="XP_012209265.1">
    <property type="nucleotide sequence ID" value="XM_012353875.1"/>
</dbReference>
<feature type="compositionally biased region" description="Low complexity" evidence="1">
    <location>
        <begin position="80"/>
        <end position="92"/>
    </location>
</feature>
<gene>
    <name evidence="2" type="ORF">SPRG_14179</name>
</gene>
<name>A0A067C0D5_SAPPC</name>
<dbReference type="VEuPathDB" id="FungiDB:SPRG_14179"/>
<dbReference type="Proteomes" id="UP000030745">
    <property type="component" value="Unassembled WGS sequence"/>
</dbReference>
<protein>
    <submittedName>
        <fullName evidence="2">Uncharacterized protein</fullName>
    </submittedName>
</protein>
<dbReference type="EMBL" id="KK583326">
    <property type="protein sequence ID" value="KDO20031.1"/>
    <property type="molecule type" value="Genomic_DNA"/>
</dbReference>
<keyword evidence="3" id="KW-1185">Reference proteome</keyword>
<evidence type="ECO:0000313" key="2">
    <source>
        <dbReference type="EMBL" id="KDO20031.1"/>
    </source>
</evidence>
<dbReference type="GeneID" id="24136002"/>
<feature type="region of interest" description="Disordered" evidence="1">
    <location>
        <begin position="59"/>
        <end position="99"/>
    </location>
</feature>
<feature type="compositionally biased region" description="Polar residues" evidence="1">
    <location>
        <begin position="59"/>
        <end position="70"/>
    </location>
</feature>
<accession>A0A067C0D5</accession>
<evidence type="ECO:0000313" key="3">
    <source>
        <dbReference type="Proteomes" id="UP000030745"/>
    </source>
</evidence>
<reference evidence="2 3" key="1">
    <citation type="journal article" date="2013" name="PLoS Genet.">
        <title>Distinctive expansion of potential virulence genes in the genome of the oomycete fish pathogen Saprolegnia parasitica.</title>
        <authorList>
            <person name="Jiang R.H."/>
            <person name="de Bruijn I."/>
            <person name="Haas B.J."/>
            <person name="Belmonte R."/>
            <person name="Lobach L."/>
            <person name="Christie J."/>
            <person name="van den Ackerveken G."/>
            <person name="Bottin A."/>
            <person name="Bulone V."/>
            <person name="Diaz-Moreno S.M."/>
            <person name="Dumas B."/>
            <person name="Fan L."/>
            <person name="Gaulin E."/>
            <person name="Govers F."/>
            <person name="Grenville-Briggs L.J."/>
            <person name="Horner N.R."/>
            <person name="Levin J.Z."/>
            <person name="Mammella M."/>
            <person name="Meijer H.J."/>
            <person name="Morris P."/>
            <person name="Nusbaum C."/>
            <person name="Oome S."/>
            <person name="Phillips A.J."/>
            <person name="van Rooyen D."/>
            <person name="Rzeszutek E."/>
            <person name="Saraiva M."/>
            <person name="Secombes C.J."/>
            <person name="Seidl M.F."/>
            <person name="Snel B."/>
            <person name="Stassen J.H."/>
            <person name="Sykes S."/>
            <person name="Tripathy S."/>
            <person name="van den Berg H."/>
            <person name="Vega-Arreguin J.C."/>
            <person name="Wawra S."/>
            <person name="Young S.K."/>
            <person name="Zeng Q."/>
            <person name="Dieguez-Uribeondo J."/>
            <person name="Russ C."/>
            <person name="Tyler B.M."/>
            <person name="van West P."/>
        </authorList>
    </citation>
    <scope>NUCLEOTIDE SEQUENCE [LARGE SCALE GENOMIC DNA]</scope>
    <source>
        <strain evidence="2 3">CBS 223.65</strain>
    </source>
</reference>
<proteinExistence type="predicted"/>